<protein>
    <submittedName>
        <fullName evidence="1">SIMPL domain-containing protein</fullName>
    </submittedName>
</protein>
<dbReference type="Proteomes" id="UP001500929">
    <property type="component" value="Unassembled WGS sequence"/>
</dbReference>
<name>A0ABN3D7Q4_9MICO</name>
<dbReference type="RefSeq" id="WP_259477759.1">
    <property type="nucleotide sequence ID" value="NZ_BAAAQY010000001.1"/>
</dbReference>
<dbReference type="Pfam" id="PF04402">
    <property type="entry name" value="SIMPL"/>
    <property type="match status" value="1"/>
</dbReference>
<reference evidence="1 2" key="1">
    <citation type="journal article" date="2019" name="Int. J. Syst. Evol. Microbiol.">
        <title>The Global Catalogue of Microorganisms (GCM) 10K type strain sequencing project: providing services to taxonomists for standard genome sequencing and annotation.</title>
        <authorList>
            <consortium name="The Broad Institute Genomics Platform"/>
            <consortium name="The Broad Institute Genome Sequencing Center for Infectious Disease"/>
            <person name="Wu L."/>
            <person name="Ma J."/>
        </authorList>
    </citation>
    <scope>NUCLEOTIDE SEQUENCE [LARGE SCALE GENOMIC DNA]</scope>
    <source>
        <strain evidence="1 2">JCM 16117</strain>
    </source>
</reference>
<evidence type="ECO:0000313" key="2">
    <source>
        <dbReference type="Proteomes" id="UP001500929"/>
    </source>
</evidence>
<sequence>MSDPSTTVITVAGTHRVHRHPERAVVRIAVGYDGDTRDSVLAATRAAHESLTGSLESLSAGDGEGPVRRWHSEDIRVWGQRPWAPDGTRLPVEFHSAVAVDAEFDDFGALSEWIDVVAARDGVTVEGVDWSLTPDSDAALRQEARKGAVADAVAKAGEYADALGLRQPVATALADAGLLDAAGAGGDGAPRLMSAMAKHGGSPGGVELRPAEVVVEAAVHARFTATAERS</sequence>
<keyword evidence="2" id="KW-1185">Reference proteome</keyword>
<evidence type="ECO:0000313" key="1">
    <source>
        <dbReference type="EMBL" id="GAA2223266.1"/>
    </source>
</evidence>
<dbReference type="EMBL" id="BAAAQY010000001">
    <property type="protein sequence ID" value="GAA2223266.1"/>
    <property type="molecule type" value="Genomic_DNA"/>
</dbReference>
<organism evidence="1 2">
    <name type="scientific">Herbiconiux moechotypicola</name>
    <dbReference type="NCBI Taxonomy" id="637393"/>
    <lineage>
        <taxon>Bacteria</taxon>
        <taxon>Bacillati</taxon>
        <taxon>Actinomycetota</taxon>
        <taxon>Actinomycetes</taxon>
        <taxon>Micrococcales</taxon>
        <taxon>Microbacteriaceae</taxon>
        <taxon>Herbiconiux</taxon>
    </lineage>
</organism>
<comment type="caution">
    <text evidence="1">The sequence shown here is derived from an EMBL/GenBank/DDBJ whole genome shotgun (WGS) entry which is preliminary data.</text>
</comment>
<gene>
    <name evidence="1" type="ORF">GCM10009851_02990</name>
</gene>
<dbReference type="InterPro" id="IPR007497">
    <property type="entry name" value="SIMPL/DUF541"/>
</dbReference>
<accession>A0ABN3D7Q4</accession>
<proteinExistence type="predicted"/>
<dbReference type="Gene3D" id="3.30.110.170">
    <property type="entry name" value="Protein of unknown function (DUF541), domain 1"/>
    <property type="match status" value="1"/>
</dbReference>
<dbReference type="Gene3D" id="3.30.70.2970">
    <property type="entry name" value="Protein of unknown function (DUF541), domain 2"/>
    <property type="match status" value="1"/>
</dbReference>